<accession>A0AAU7PJ49</accession>
<dbReference type="EMBL" id="PP777464">
    <property type="protein sequence ID" value="XBS49638.1"/>
    <property type="molecule type" value="Genomic_DNA"/>
</dbReference>
<name>A0AAU7PJ49_9CAUD</name>
<reference evidence="1" key="1">
    <citation type="submission" date="2024-05" db="EMBL/GenBank/DDBJ databases">
        <authorList>
            <person name="Badawy S."/>
            <person name="Skurnik M."/>
        </authorList>
    </citation>
    <scope>NUCLEOTIDE SEQUENCE</scope>
</reference>
<keyword evidence="1" id="KW-0449">Lipoprotein</keyword>
<protein>
    <submittedName>
        <fullName evidence="1">Lytic conversion lipoprotein</fullName>
    </submittedName>
</protein>
<evidence type="ECO:0000313" key="1">
    <source>
        <dbReference type="EMBL" id="XBS49638.1"/>
    </source>
</evidence>
<organism evidence="1">
    <name type="scientific">Escherichia phage fEgEco12</name>
    <dbReference type="NCBI Taxonomy" id="3158837"/>
    <lineage>
        <taxon>Viruses</taxon>
        <taxon>Duplodnaviria</taxon>
        <taxon>Heunggongvirae</taxon>
        <taxon>Uroviricota</taxon>
        <taxon>Caudoviricetes</taxon>
    </lineage>
</organism>
<sequence length="83" mass="9822">MFKYVLFSLVLFTDIVYSTEYQCSIARQEFRNGEFYTKSYTRGLVHDNNKTIGFNAFDNKDRYTSGILSERKSDVIGIEHEFR</sequence>
<proteinExistence type="predicted"/>